<dbReference type="EMBL" id="MU856998">
    <property type="protein sequence ID" value="KAK4151835.1"/>
    <property type="molecule type" value="Genomic_DNA"/>
</dbReference>
<evidence type="ECO:0000313" key="1">
    <source>
        <dbReference type="EMBL" id="KAK4151835.1"/>
    </source>
</evidence>
<gene>
    <name evidence="1" type="ORF">C8A00DRAFT_35504</name>
</gene>
<dbReference type="AlphaFoldDB" id="A0AAN6ZTZ3"/>
<organism evidence="1 2">
    <name type="scientific">Chaetomidium leptoderma</name>
    <dbReference type="NCBI Taxonomy" id="669021"/>
    <lineage>
        <taxon>Eukaryota</taxon>
        <taxon>Fungi</taxon>
        <taxon>Dikarya</taxon>
        <taxon>Ascomycota</taxon>
        <taxon>Pezizomycotina</taxon>
        <taxon>Sordariomycetes</taxon>
        <taxon>Sordariomycetidae</taxon>
        <taxon>Sordariales</taxon>
        <taxon>Chaetomiaceae</taxon>
        <taxon>Chaetomidium</taxon>
    </lineage>
</organism>
<accession>A0AAN6ZTZ3</accession>
<protein>
    <submittedName>
        <fullName evidence="1">Uncharacterized protein</fullName>
    </submittedName>
</protein>
<evidence type="ECO:0000313" key="2">
    <source>
        <dbReference type="Proteomes" id="UP001302745"/>
    </source>
</evidence>
<name>A0AAN6ZTZ3_9PEZI</name>
<keyword evidence="2" id="KW-1185">Reference proteome</keyword>
<reference evidence="1" key="1">
    <citation type="journal article" date="2023" name="Mol. Phylogenet. Evol.">
        <title>Genome-scale phylogeny and comparative genomics of the fungal order Sordariales.</title>
        <authorList>
            <person name="Hensen N."/>
            <person name="Bonometti L."/>
            <person name="Westerberg I."/>
            <person name="Brannstrom I.O."/>
            <person name="Guillou S."/>
            <person name="Cros-Aarteil S."/>
            <person name="Calhoun S."/>
            <person name="Haridas S."/>
            <person name="Kuo A."/>
            <person name="Mondo S."/>
            <person name="Pangilinan J."/>
            <person name="Riley R."/>
            <person name="LaButti K."/>
            <person name="Andreopoulos B."/>
            <person name="Lipzen A."/>
            <person name="Chen C."/>
            <person name="Yan M."/>
            <person name="Daum C."/>
            <person name="Ng V."/>
            <person name="Clum A."/>
            <person name="Steindorff A."/>
            <person name="Ohm R.A."/>
            <person name="Martin F."/>
            <person name="Silar P."/>
            <person name="Natvig D.O."/>
            <person name="Lalanne C."/>
            <person name="Gautier V."/>
            <person name="Ament-Velasquez S.L."/>
            <person name="Kruys A."/>
            <person name="Hutchinson M.I."/>
            <person name="Powell A.J."/>
            <person name="Barry K."/>
            <person name="Miller A.N."/>
            <person name="Grigoriev I.V."/>
            <person name="Debuchy R."/>
            <person name="Gladieux P."/>
            <person name="Hiltunen Thoren M."/>
            <person name="Johannesson H."/>
        </authorList>
    </citation>
    <scope>NUCLEOTIDE SEQUENCE</scope>
    <source>
        <strain evidence="1">CBS 538.74</strain>
    </source>
</reference>
<comment type="caution">
    <text evidence="1">The sequence shown here is derived from an EMBL/GenBank/DDBJ whole genome shotgun (WGS) entry which is preliminary data.</text>
</comment>
<sequence length="220" mass="24097">MDDTLADAADFPDANSPEAQVARTRADADRLCAATVDPTLLPLTEGVPDDAAISALVLEVRATTEERFKDFAIDAITHVVISVTLSRQIDILGYVGYQYDWGCPGPCWYFLGKIVAKGVFDDKTELQELNYVAIRRREFIAYTTSMWGAAVEAEKAAGRAEKPPRSVIEVHFKKPQPGQPLEMTWAPARGLIAARVGQMSHFSERSGAADLSESDEIHAQ</sequence>
<dbReference type="Proteomes" id="UP001302745">
    <property type="component" value="Unassembled WGS sequence"/>
</dbReference>
<reference evidence="1" key="2">
    <citation type="submission" date="2023-05" db="EMBL/GenBank/DDBJ databases">
        <authorList>
            <consortium name="Lawrence Berkeley National Laboratory"/>
            <person name="Steindorff A."/>
            <person name="Hensen N."/>
            <person name="Bonometti L."/>
            <person name="Westerberg I."/>
            <person name="Brannstrom I.O."/>
            <person name="Guillou S."/>
            <person name="Cros-Aarteil S."/>
            <person name="Calhoun S."/>
            <person name="Haridas S."/>
            <person name="Kuo A."/>
            <person name="Mondo S."/>
            <person name="Pangilinan J."/>
            <person name="Riley R."/>
            <person name="Labutti K."/>
            <person name="Andreopoulos B."/>
            <person name="Lipzen A."/>
            <person name="Chen C."/>
            <person name="Yanf M."/>
            <person name="Daum C."/>
            <person name="Ng V."/>
            <person name="Clum A."/>
            <person name="Ohm R."/>
            <person name="Martin F."/>
            <person name="Silar P."/>
            <person name="Natvig D."/>
            <person name="Lalanne C."/>
            <person name="Gautier V."/>
            <person name="Ament-Velasquez S.L."/>
            <person name="Kruys A."/>
            <person name="Hutchinson M.I."/>
            <person name="Powell A.J."/>
            <person name="Barry K."/>
            <person name="Miller A.N."/>
            <person name="Grigoriev I.V."/>
            <person name="Debuchy R."/>
            <person name="Gladieux P."/>
            <person name="Thoren M.H."/>
            <person name="Johannesson H."/>
        </authorList>
    </citation>
    <scope>NUCLEOTIDE SEQUENCE</scope>
    <source>
        <strain evidence="1">CBS 538.74</strain>
    </source>
</reference>
<proteinExistence type="predicted"/>